<proteinExistence type="predicted"/>
<keyword evidence="2" id="KW-1185">Reference proteome</keyword>
<organism evidence="1 2">
    <name type="scientific">Pelagibaculum spongiae</name>
    <dbReference type="NCBI Taxonomy" id="2080658"/>
    <lineage>
        <taxon>Bacteria</taxon>
        <taxon>Pseudomonadati</taxon>
        <taxon>Pseudomonadota</taxon>
        <taxon>Gammaproteobacteria</taxon>
        <taxon>Oceanospirillales</taxon>
        <taxon>Pelagibaculum</taxon>
    </lineage>
</organism>
<evidence type="ECO:0000313" key="2">
    <source>
        <dbReference type="Proteomes" id="UP000244906"/>
    </source>
</evidence>
<evidence type="ECO:0000313" key="1">
    <source>
        <dbReference type="EMBL" id="PVZ69772.1"/>
    </source>
</evidence>
<accession>A0A2V1H167</accession>
<gene>
    <name evidence="1" type="ORF">DC094_10775</name>
</gene>
<dbReference type="RefSeq" id="WP_116687103.1">
    <property type="nucleotide sequence ID" value="NZ_CAWNYD010000003.1"/>
</dbReference>
<dbReference type="EMBL" id="QDDL01000003">
    <property type="protein sequence ID" value="PVZ69772.1"/>
    <property type="molecule type" value="Genomic_DNA"/>
</dbReference>
<evidence type="ECO:0008006" key="3">
    <source>
        <dbReference type="Google" id="ProtNLM"/>
    </source>
</evidence>
<sequence>MDCSGSSFTSEFVEARQQFHQETYMRLNAKFNPEIFIRFNQLANFAIKQVYEPVIASGERQSVRIPCPDMGGFCMGLGIMMVMFGGNFEEFVKAIATPRGFIHVQQIQKGYMALFFAQTSKINDVNFLNWINSSRCLSKLLNKDFSVRDTKSISLADRIICEDQEFECKENGGCCFHVVLQGENFSHAFIAIWAINGVAVFDPNVGYLAFENASIRVDINSGEYYKIPLLNDLLFEFMKLYKEKYQGGRGQDIFHSTPIYSNNPVLISKPVV</sequence>
<dbReference type="Proteomes" id="UP000244906">
    <property type="component" value="Unassembled WGS sequence"/>
</dbReference>
<reference evidence="1 2" key="1">
    <citation type="submission" date="2018-04" db="EMBL/GenBank/DDBJ databases">
        <title>Thalassorhabdus spongiae gen. nov., sp. nov., isolated from a marine sponge in South-West Iceland.</title>
        <authorList>
            <person name="Knobloch S."/>
            <person name="Daussin A."/>
            <person name="Johannsson R."/>
            <person name="Marteinsson V.T."/>
        </authorList>
    </citation>
    <scope>NUCLEOTIDE SEQUENCE [LARGE SCALE GENOMIC DNA]</scope>
    <source>
        <strain evidence="1 2">Hp12</strain>
    </source>
</reference>
<dbReference type="AlphaFoldDB" id="A0A2V1H167"/>
<protein>
    <recommendedName>
        <fullName evidence="3">Peptidase C58 YopT-type domain-containing protein</fullName>
    </recommendedName>
</protein>
<name>A0A2V1H167_9GAMM</name>
<comment type="caution">
    <text evidence="1">The sequence shown here is derived from an EMBL/GenBank/DDBJ whole genome shotgun (WGS) entry which is preliminary data.</text>
</comment>